<dbReference type="Pfam" id="PF07927">
    <property type="entry name" value="HicA_toxin"/>
    <property type="match status" value="1"/>
</dbReference>
<keyword evidence="5" id="KW-0378">Hydrolase</keyword>
<keyword evidence="6" id="KW-0694">RNA-binding</keyword>
<sequence length="64" mass="7283">MPLIETNTRKIVTRLLRDGWLSVGGGKHDKYEHSDRPEVIIIVPRHREQSPGVARSIARLAGWI</sequence>
<keyword evidence="7" id="KW-0346">Stress response</keyword>
<dbReference type="RefSeq" id="WP_095201105.1">
    <property type="nucleotide sequence ID" value="NZ_CP050296.1"/>
</dbReference>
<evidence type="ECO:0000256" key="1">
    <source>
        <dbReference type="ARBA" id="ARBA00006620"/>
    </source>
</evidence>
<organism evidence="8 9">
    <name type="scientific">Mesorhizobium huakuii</name>
    <dbReference type="NCBI Taxonomy" id="28104"/>
    <lineage>
        <taxon>Bacteria</taxon>
        <taxon>Pseudomonadati</taxon>
        <taxon>Pseudomonadota</taxon>
        <taxon>Alphaproteobacteria</taxon>
        <taxon>Hyphomicrobiales</taxon>
        <taxon>Phyllobacteriaceae</taxon>
        <taxon>Mesorhizobium</taxon>
    </lineage>
</organism>
<proteinExistence type="inferred from homology"/>
<dbReference type="InterPro" id="IPR038570">
    <property type="entry name" value="HicA_sf"/>
</dbReference>
<keyword evidence="4" id="KW-0255">Endonuclease</keyword>
<comment type="similarity">
    <text evidence="1">Belongs to the HicA mRNA interferase family.</text>
</comment>
<keyword evidence="2" id="KW-1277">Toxin-antitoxin system</keyword>
<gene>
    <name evidence="8" type="ORF">HB778_11960</name>
</gene>
<accession>A0A7G6SRW7</accession>
<evidence type="ECO:0000313" key="9">
    <source>
        <dbReference type="Proteomes" id="UP000515465"/>
    </source>
</evidence>
<dbReference type="GO" id="GO:0004519">
    <property type="term" value="F:endonuclease activity"/>
    <property type="evidence" value="ECO:0007669"/>
    <property type="project" value="UniProtKB-KW"/>
</dbReference>
<protein>
    <submittedName>
        <fullName evidence="8">Type II toxin-antitoxin system HicA family toxin</fullName>
    </submittedName>
</protein>
<evidence type="ECO:0000313" key="8">
    <source>
        <dbReference type="EMBL" id="QND57249.1"/>
    </source>
</evidence>
<dbReference type="AlphaFoldDB" id="A0A7G6SRW7"/>
<keyword evidence="3" id="KW-0540">Nuclease</keyword>
<dbReference type="GO" id="GO:0003729">
    <property type="term" value="F:mRNA binding"/>
    <property type="evidence" value="ECO:0007669"/>
    <property type="project" value="InterPro"/>
</dbReference>
<dbReference type="Proteomes" id="UP000515465">
    <property type="component" value="Chromosome"/>
</dbReference>
<reference evidence="9" key="1">
    <citation type="journal article" date="2020" name="Mol. Plant Microbe">
        <title>Rhizobial microsymbionts of the narrowly endemic Oxytropis species growing in Kamchatka are characterized by significant genetic diversity and possess a set of genes that are associated with T3SS and T6SS secretion systems and can affect the development of symbiosis.</title>
        <authorList>
            <person name="Safronova V."/>
            <person name="Guro P."/>
            <person name="Sazanova A."/>
            <person name="Kuznetsova I."/>
            <person name="Belimov A."/>
            <person name="Yakubov V."/>
            <person name="Chirak E."/>
            <person name="Afonin A."/>
            <person name="Gogolev Y."/>
            <person name="Andronov E."/>
            <person name="Tikhonovich I."/>
        </authorList>
    </citation>
    <scope>NUCLEOTIDE SEQUENCE [LARGE SCALE GENOMIC DNA]</scope>
    <source>
        <strain evidence="9">583</strain>
    </source>
</reference>
<evidence type="ECO:0000256" key="5">
    <source>
        <dbReference type="ARBA" id="ARBA00022801"/>
    </source>
</evidence>
<dbReference type="InterPro" id="IPR012933">
    <property type="entry name" value="HicA_mRNA_interferase"/>
</dbReference>
<evidence type="ECO:0000256" key="4">
    <source>
        <dbReference type="ARBA" id="ARBA00022759"/>
    </source>
</evidence>
<dbReference type="SUPFAM" id="SSF54786">
    <property type="entry name" value="YcfA/nrd intein domain"/>
    <property type="match status" value="1"/>
</dbReference>
<evidence type="ECO:0000256" key="2">
    <source>
        <dbReference type="ARBA" id="ARBA00022649"/>
    </source>
</evidence>
<dbReference type="GO" id="GO:0016787">
    <property type="term" value="F:hydrolase activity"/>
    <property type="evidence" value="ECO:0007669"/>
    <property type="project" value="UniProtKB-KW"/>
</dbReference>
<evidence type="ECO:0000256" key="3">
    <source>
        <dbReference type="ARBA" id="ARBA00022722"/>
    </source>
</evidence>
<evidence type="ECO:0000256" key="6">
    <source>
        <dbReference type="ARBA" id="ARBA00022884"/>
    </source>
</evidence>
<dbReference type="EMBL" id="CP050296">
    <property type="protein sequence ID" value="QND57249.1"/>
    <property type="molecule type" value="Genomic_DNA"/>
</dbReference>
<dbReference type="Gene3D" id="3.30.920.30">
    <property type="entry name" value="Hypothetical protein"/>
    <property type="match status" value="1"/>
</dbReference>
<name>A0A7G6SRW7_9HYPH</name>
<evidence type="ECO:0000256" key="7">
    <source>
        <dbReference type="ARBA" id="ARBA00023016"/>
    </source>
</evidence>